<dbReference type="AlphaFoldDB" id="A0A084Z0N2"/>
<feature type="domain" description="Baseplate J-like C-terminal" evidence="1">
    <location>
        <begin position="58"/>
        <end position="132"/>
    </location>
</feature>
<reference evidence="3" key="1">
    <citation type="submission" date="2014-05" db="EMBL/GenBank/DDBJ databases">
        <title>ATOL: Assembling a taxonomically balanced genome-scale reconstruction of the evolutionary history of the Enterobacteriaceae.</title>
        <authorList>
            <person name="Plunkett G. III"/>
            <person name="Neeno-Eckwall E.C."/>
            <person name="Glasner J.D."/>
            <person name="Perna N.T."/>
        </authorList>
    </citation>
    <scope>NUCLEOTIDE SEQUENCE [LARGE SCALE GENOMIC DNA]</scope>
    <source>
        <strain evidence="3">ATCC 49490</strain>
    </source>
</reference>
<name>A0A084Z0N2_9ENTR</name>
<gene>
    <name evidence="2" type="ORF">GTGU_04785</name>
</gene>
<dbReference type="eggNOG" id="COG3299">
    <property type="taxonomic scope" value="Bacteria"/>
</dbReference>
<proteinExistence type="predicted"/>
<organism evidence="2 3">
    <name type="scientific">Trabulsiella guamensis ATCC 49490</name>
    <dbReference type="NCBI Taxonomy" id="1005994"/>
    <lineage>
        <taxon>Bacteria</taxon>
        <taxon>Pseudomonadati</taxon>
        <taxon>Pseudomonadota</taxon>
        <taxon>Gammaproteobacteria</taxon>
        <taxon>Enterobacterales</taxon>
        <taxon>Enterobacteriaceae</taxon>
        <taxon>Trabulsiella</taxon>
    </lineage>
</organism>
<evidence type="ECO:0000313" key="2">
    <source>
        <dbReference type="EMBL" id="KFB91026.1"/>
    </source>
</evidence>
<accession>A0A084Z0N2</accession>
<dbReference type="Pfam" id="PF26079">
    <property type="entry name" value="Baseplate_J_C"/>
    <property type="match status" value="1"/>
</dbReference>
<evidence type="ECO:0000259" key="1">
    <source>
        <dbReference type="Pfam" id="PF26079"/>
    </source>
</evidence>
<evidence type="ECO:0000313" key="3">
    <source>
        <dbReference type="Proteomes" id="UP000028630"/>
    </source>
</evidence>
<sequence>MGLAWVYDDRTDITPTAQDRADMEVYLFRHPDPATGNLVGKPGGIEVWPVALELSPLNPQISLTPDTPATRAAVQAKLLALQKTHSPGQTMLITALRTAIGTASGVTDYMLSLTADIPCGQNELITVGEIEWLTV</sequence>
<dbReference type="EMBL" id="JMTB01000223">
    <property type="protein sequence ID" value="KFB91026.1"/>
    <property type="molecule type" value="Genomic_DNA"/>
</dbReference>
<dbReference type="Proteomes" id="UP000028630">
    <property type="component" value="Unassembled WGS sequence"/>
</dbReference>
<protein>
    <submittedName>
        <fullName evidence="2">Gp47 family phage protein</fullName>
    </submittedName>
</protein>
<comment type="caution">
    <text evidence="2">The sequence shown here is derived from an EMBL/GenBank/DDBJ whole genome shotgun (WGS) entry which is preliminary data.</text>
</comment>
<dbReference type="InterPro" id="IPR058530">
    <property type="entry name" value="Baseplate_J-like_C"/>
</dbReference>
<keyword evidence="3" id="KW-1185">Reference proteome</keyword>